<name>A0A6J7F050_9ZZZZ</name>
<accession>A0A6J7F050</accession>
<sequence length="100" mass="10566">MEGDRSESTTPSGGLVYHRNPEVLSRRHANGVLLLCPGAESPVFLEGSAPAIWALLERPASLGQLAEDLAEVFGQSPGALISDLKSLLENLMIEGALLVD</sequence>
<evidence type="ECO:0000313" key="1">
    <source>
        <dbReference type="EMBL" id="CAB4886825.1"/>
    </source>
</evidence>
<dbReference type="EMBL" id="CAFBLR010000307">
    <property type="protein sequence ID" value="CAB4886825.1"/>
    <property type="molecule type" value="Genomic_DNA"/>
</dbReference>
<protein>
    <submittedName>
        <fullName evidence="1">Unannotated protein</fullName>
    </submittedName>
</protein>
<dbReference type="Pfam" id="PF05402">
    <property type="entry name" value="PqqD"/>
    <property type="match status" value="1"/>
</dbReference>
<organism evidence="1">
    <name type="scientific">freshwater metagenome</name>
    <dbReference type="NCBI Taxonomy" id="449393"/>
    <lineage>
        <taxon>unclassified sequences</taxon>
        <taxon>metagenomes</taxon>
        <taxon>ecological metagenomes</taxon>
    </lineage>
</organism>
<proteinExistence type="predicted"/>
<dbReference type="Gene3D" id="1.10.10.1150">
    <property type="entry name" value="Coenzyme PQQ synthesis protein D (PqqD)"/>
    <property type="match status" value="1"/>
</dbReference>
<dbReference type="InterPro" id="IPR008792">
    <property type="entry name" value="PQQD"/>
</dbReference>
<reference evidence="1" key="1">
    <citation type="submission" date="2020-05" db="EMBL/GenBank/DDBJ databases">
        <authorList>
            <person name="Chiriac C."/>
            <person name="Salcher M."/>
            <person name="Ghai R."/>
            <person name="Kavagutti S V."/>
        </authorList>
    </citation>
    <scope>NUCLEOTIDE SEQUENCE</scope>
</reference>
<dbReference type="AlphaFoldDB" id="A0A6J7F050"/>
<dbReference type="InterPro" id="IPR041881">
    <property type="entry name" value="PqqD_sf"/>
</dbReference>
<gene>
    <name evidence="1" type="ORF">UFOPK3417_02106</name>
</gene>